<proteinExistence type="predicted"/>
<dbReference type="InterPro" id="IPR032012">
    <property type="entry name" value="SCAB-ABD"/>
</dbReference>
<dbReference type="GO" id="GO:0007015">
    <property type="term" value="P:actin filament organization"/>
    <property type="evidence" value="ECO:0007669"/>
    <property type="project" value="InterPro"/>
</dbReference>
<name>A0AAN7K7Z4_TRANT</name>
<dbReference type="PANTHER" id="PTHR31172:SF3">
    <property type="entry name" value="STOMATAL CLOSURE-RELATED ACTIN-BINDING PROTEIN 1"/>
    <property type="match status" value="1"/>
</dbReference>
<sequence length="102" mass="11451">MMRLQRDFGTLVENPVVPGMSANVVFASSRLPSYRIGVYNQMLDARNDPKIMSMKEVIARETAQLLEQQMRLSVRDLASKFEKGLAAAARLSDEVDTVFILC</sequence>
<dbReference type="Pfam" id="PF16711">
    <property type="entry name" value="SCAB-ABD"/>
    <property type="match status" value="1"/>
</dbReference>
<evidence type="ECO:0000313" key="2">
    <source>
        <dbReference type="EMBL" id="KAK4762375.1"/>
    </source>
</evidence>
<dbReference type="Proteomes" id="UP001346149">
    <property type="component" value="Unassembled WGS sequence"/>
</dbReference>
<dbReference type="InterPro" id="IPR039640">
    <property type="entry name" value="SCAB"/>
</dbReference>
<dbReference type="EMBL" id="JAXQNO010000024">
    <property type="protein sequence ID" value="KAK4762375.1"/>
    <property type="molecule type" value="Genomic_DNA"/>
</dbReference>
<dbReference type="PANTHER" id="PTHR31172">
    <property type="entry name" value="STOMATAL CLOSURE-RELATED ACTIN-BINDING PROTEIN 1"/>
    <property type="match status" value="1"/>
</dbReference>
<protein>
    <recommendedName>
        <fullName evidence="1">Stomatal closure-related actin-binding protein actin-binding domain-containing protein</fullName>
    </recommendedName>
</protein>
<dbReference type="GO" id="GO:0010119">
    <property type="term" value="P:regulation of stomatal movement"/>
    <property type="evidence" value="ECO:0007669"/>
    <property type="project" value="InterPro"/>
</dbReference>
<accession>A0AAN7K7Z4</accession>
<keyword evidence="3" id="KW-1185">Reference proteome</keyword>
<dbReference type="AlphaFoldDB" id="A0AAN7K7Z4"/>
<reference evidence="2 3" key="1">
    <citation type="journal article" date="2023" name="Hortic Res">
        <title>Pangenome of water caltrop reveals structural variations and asymmetric subgenome divergence after allopolyploidization.</title>
        <authorList>
            <person name="Zhang X."/>
            <person name="Chen Y."/>
            <person name="Wang L."/>
            <person name="Yuan Y."/>
            <person name="Fang M."/>
            <person name="Shi L."/>
            <person name="Lu R."/>
            <person name="Comes H.P."/>
            <person name="Ma Y."/>
            <person name="Chen Y."/>
            <person name="Huang G."/>
            <person name="Zhou Y."/>
            <person name="Zheng Z."/>
            <person name="Qiu Y."/>
        </authorList>
    </citation>
    <scope>NUCLEOTIDE SEQUENCE [LARGE SCALE GENOMIC DNA]</scope>
    <source>
        <strain evidence="2">F231</strain>
    </source>
</reference>
<dbReference type="GO" id="GO:0003779">
    <property type="term" value="F:actin binding"/>
    <property type="evidence" value="ECO:0007669"/>
    <property type="project" value="InterPro"/>
</dbReference>
<comment type="caution">
    <text evidence="2">The sequence shown here is derived from an EMBL/GenBank/DDBJ whole genome shotgun (WGS) entry which is preliminary data.</text>
</comment>
<feature type="domain" description="Stomatal closure-related actin-binding protein actin-binding" evidence="1">
    <location>
        <begin position="54"/>
        <end position="95"/>
    </location>
</feature>
<evidence type="ECO:0000313" key="3">
    <source>
        <dbReference type="Proteomes" id="UP001346149"/>
    </source>
</evidence>
<gene>
    <name evidence="2" type="ORF">SAY86_008143</name>
</gene>
<evidence type="ECO:0000259" key="1">
    <source>
        <dbReference type="Pfam" id="PF16711"/>
    </source>
</evidence>
<organism evidence="2 3">
    <name type="scientific">Trapa natans</name>
    <name type="common">Water chestnut</name>
    <dbReference type="NCBI Taxonomy" id="22666"/>
    <lineage>
        <taxon>Eukaryota</taxon>
        <taxon>Viridiplantae</taxon>
        <taxon>Streptophyta</taxon>
        <taxon>Embryophyta</taxon>
        <taxon>Tracheophyta</taxon>
        <taxon>Spermatophyta</taxon>
        <taxon>Magnoliopsida</taxon>
        <taxon>eudicotyledons</taxon>
        <taxon>Gunneridae</taxon>
        <taxon>Pentapetalae</taxon>
        <taxon>rosids</taxon>
        <taxon>malvids</taxon>
        <taxon>Myrtales</taxon>
        <taxon>Lythraceae</taxon>
        <taxon>Trapa</taxon>
    </lineage>
</organism>